<evidence type="ECO:0000256" key="6">
    <source>
        <dbReference type="ARBA" id="ARBA00022801"/>
    </source>
</evidence>
<name>A0A4U3KZ30_9BACT</name>
<evidence type="ECO:0000256" key="9">
    <source>
        <dbReference type="SAM" id="Phobius"/>
    </source>
</evidence>
<dbReference type="Pfam" id="PF03372">
    <property type="entry name" value="Exo_endo_phos"/>
    <property type="match status" value="1"/>
</dbReference>
<keyword evidence="3" id="KW-0540">Nuclease</keyword>
<sequence length="373" mass="42622">MKHFLKVCWILFCSVFSVIFLIAACSRFIPPAVFSYIIFFAIAFPYLFAAMIILAVISLFIHKKLGYVLLTLLVIGLYNLSQTIAVSPGSHWNAAKERNTLRVLTWNVADFINAHPLSSHKGETRKEMLEMITGYNPNVLCLQEYNTLVGNPKLASVRKELDSLGYKYILQSNDRITKTPWATLYQGVAICSKTPFVDSGQIHFTYDGRNESMLYADVMLQGKRVRVATAHLFSFFLFPESDYGYDGGERHMMKKLYSYKDNVQQRMRNTEVEHQREATIIRNVLDTSSYPVIYCGDMNTVPTSYPYRILKGDRQDAFLKNGNGIGNTFYKIAPTLRIDVCFADTAFEVLQCKVAERKLSDHYAVVTDVCWKQ</sequence>
<dbReference type="RefSeq" id="WP_137262247.1">
    <property type="nucleotide sequence ID" value="NZ_SZQL01000010.1"/>
</dbReference>
<dbReference type="GO" id="GO:0046872">
    <property type="term" value="F:metal ion binding"/>
    <property type="evidence" value="ECO:0007669"/>
    <property type="project" value="UniProtKB-KW"/>
</dbReference>
<keyword evidence="7" id="KW-0460">Magnesium</keyword>
<proteinExistence type="predicted"/>
<dbReference type="Proteomes" id="UP000305848">
    <property type="component" value="Unassembled WGS sequence"/>
</dbReference>
<feature type="transmembrane region" description="Helical" evidence="9">
    <location>
        <begin position="7"/>
        <end position="29"/>
    </location>
</feature>
<organism evidence="11 12">
    <name type="scientific">Ilyomonas limi</name>
    <dbReference type="NCBI Taxonomy" id="2575867"/>
    <lineage>
        <taxon>Bacteria</taxon>
        <taxon>Pseudomonadati</taxon>
        <taxon>Bacteroidota</taxon>
        <taxon>Chitinophagia</taxon>
        <taxon>Chitinophagales</taxon>
        <taxon>Chitinophagaceae</taxon>
        <taxon>Ilyomonas</taxon>
    </lineage>
</organism>
<dbReference type="GO" id="GO:0016787">
    <property type="term" value="F:hydrolase activity"/>
    <property type="evidence" value="ECO:0007669"/>
    <property type="project" value="UniProtKB-KW"/>
</dbReference>
<dbReference type="PANTHER" id="PTHR15822">
    <property type="entry name" value="TRAF AND TNF RECEPTOR-ASSOCIATED PROTEIN"/>
    <property type="match status" value="1"/>
</dbReference>
<accession>A0A4U3KZ30</accession>
<evidence type="ECO:0000259" key="10">
    <source>
        <dbReference type="Pfam" id="PF03372"/>
    </source>
</evidence>
<dbReference type="InterPro" id="IPR051547">
    <property type="entry name" value="TDP2-like"/>
</dbReference>
<keyword evidence="5" id="KW-0227">DNA damage</keyword>
<dbReference type="PANTHER" id="PTHR15822:SF4">
    <property type="entry name" value="TYROSYL-DNA PHOSPHODIESTERASE 2"/>
    <property type="match status" value="1"/>
</dbReference>
<dbReference type="GO" id="GO:0006281">
    <property type="term" value="P:DNA repair"/>
    <property type="evidence" value="ECO:0007669"/>
    <property type="project" value="UniProtKB-KW"/>
</dbReference>
<dbReference type="GO" id="GO:0004518">
    <property type="term" value="F:nuclease activity"/>
    <property type="evidence" value="ECO:0007669"/>
    <property type="project" value="UniProtKB-KW"/>
</dbReference>
<dbReference type="SUPFAM" id="SSF56219">
    <property type="entry name" value="DNase I-like"/>
    <property type="match status" value="1"/>
</dbReference>
<keyword evidence="4" id="KW-0479">Metal-binding</keyword>
<gene>
    <name evidence="11" type="ORF">FC093_13095</name>
</gene>
<keyword evidence="9" id="KW-1133">Transmembrane helix</keyword>
<feature type="domain" description="Endonuclease/exonuclease/phosphatase" evidence="10">
    <location>
        <begin position="104"/>
        <end position="362"/>
    </location>
</feature>
<dbReference type="InterPro" id="IPR005135">
    <property type="entry name" value="Endo/exonuclease/phosphatase"/>
</dbReference>
<dbReference type="EMBL" id="SZQL01000010">
    <property type="protein sequence ID" value="TKK67682.1"/>
    <property type="molecule type" value="Genomic_DNA"/>
</dbReference>
<evidence type="ECO:0000256" key="8">
    <source>
        <dbReference type="ARBA" id="ARBA00023204"/>
    </source>
</evidence>
<keyword evidence="9" id="KW-0472">Membrane</keyword>
<keyword evidence="12" id="KW-1185">Reference proteome</keyword>
<evidence type="ECO:0000256" key="2">
    <source>
        <dbReference type="ARBA" id="ARBA00001946"/>
    </source>
</evidence>
<comment type="cofactor">
    <cofactor evidence="1">
        <name>Mn(2+)</name>
        <dbReference type="ChEBI" id="CHEBI:29035"/>
    </cofactor>
</comment>
<protein>
    <recommendedName>
        <fullName evidence="10">Endonuclease/exonuclease/phosphatase domain-containing protein</fullName>
    </recommendedName>
</protein>
<comment type="caution">
    <text evidence="11">The sequence shown here is derived from an EMBL/GenBank/DDBJ whole genome shotgun (WGS) entry which is preliminary data.</text>
</comment>
<evidence type="ECO:0000256" key="1">
    <source>
        <dbReference type="ARBA" id="ARBA00001936"/>
    </source>
</evidence>
<dbReference type="Gene3D" id="3.60.10.10">
    <property type="entry name" value="Endonuclease/exonuclease/phosphatase"/>
    <property type="match status" value="1"/>
</dbReference>
<keyword evidence="8" id="KW-0234">DNA repair</keyword>
<evidence type="ECO:0000313" key="11">
    <source>
        <dbReference type="EMBL" id="TKK67682.1"/>
    </source>
</evidence>
<dbReference type="AlphaFoldDB" id="A0A4U3KZ30"/>
<keyword evidence="6" id="KW-0378">Hydrolase</keyword>
<comment type="cofactor">
    <cofactor evidence="2">
        <name>Mg(2+)</name>
        <dbReference type="ChEBI" id="CHEBI:18420"/>
    </cofactor>
</comment>
<dbReference type="OrthoDB" id="635146at2"/>
<reference evidence="11 12" key="1">
    <citation type="submission" date="2019-05" db="EMBL/GenBank/DDBJ databases">
        <title>Panacibacter sp. strain 17mud1-8 Genome sequencing and assembly.</title>
        <authorList>
            <person name="Chhetri G."/>
        </authorList>
    </citation>
    <scope>NUCLEOTIDE SEQUENCE [LARGE SCALE GENOMIC DNA]</scope>
    <source>
        <strain evidence="11 12">17mud1-8</strain>
    </source>
</reference>
<keyword evidence="9" id="KW-0812">Transmembrane</keyword>
<feature type="transmembrane region" description="Helical" evidence="9">
    <location>
        <begin position="35"/>
        <end position="57"/>
    </location>
</feature>
<evidence type="ECO:0000256" key="4">
    <source>
        <dbReference type="ARBA" id="ARBA00022723"/>
    </source>
</evidence>
<evidence type="ECO:0000256" key="3">
    <source>
        <dbReference type="ARBA" id="ARBA00022722"/>
    </source>
</evidence>
<dbReference type="InterPro" id="IPR036691">
    <property type="entry name" value="Endo/exonu/phosph_ase_sf"/>
</dbReference>
<evidence type="ECO:0000313" key="12">
    <source>
        <dbReference type="Proteomes" id="UP000305848"/>
    </source>
</evidence>
<dbReference type="PROSITE" id="PS51257">
    <property type="entry name" value="PROKAR_LIPOPROTEIN"/>
    <property type="match status" value="1"/>
</dbReference>
<evidence type="ECO:0000256" key="5">
    <source>
        <dbReference type="ARBA" id="ARBA00022763"/>
    </source>
</evidence>
<feature type="transmembrane region" description="Helical" evidence="9">
    <location>
        <begin position="64"/>
        <end position="81"/>
    </location>
</feature>
<evidence type="ECO:0000256" key="7">
    <source>
        <dbReference type="ARBA" id="ARBA00022842"/>
    </source>
</evidence>